<dbReference type="SMART" id="SM00421">
    <property type="entry name" value="HTH_LUXR"/>
    <property type="match status" value="1"/>
</dbReference>
<dbReference type="PRINTS" id="PR00038">
    <property type="entry name" value="HTHLUXR"/>
</dbReference>
<keyword evidence="1" id="KW-0805">Transcription regulation</keyword>
<dbReference type="SUPFAM" id="SSF46894">
    <property type="entry name" value="C-terminal effector domain of the bipartite response regulators"/>
    <property type="match status" value="1"/>
</dbReference>
<proteinExistence type="predicted"/>
<evidence type="ECO:0000256" key="3">
    <source>
        <dbReference type="ARBA" id="ARBA00023163"/>
    </source>
</evidence>
<organism evidence="5 6">
    <name type="scientific">Roseovarius lutimaris</name>
    <dbReference type="NCBI Taxonomy" id="1005928"/>
    <lineage>
        <taxon>Bacteria</taxon>
        <taxon>Pseudomonadati</taxon>
        <taxon>Pseudomonadota</taxon>
        <taxon>Alphaproteobacteria</taxon>
        <taxon>Rhodobacterales</taxon>
        <taxon>Roseobacteraceae</taxon>
        <taxon>Roseovarius</taxon>
    </lineage>
</organism>
<dbReference type="PROSITE" id="PS00622">
    <property type="entry name" value="HTH_LUXR_1"/>
    <property type="match status" value="1"/>
</dbReference>
<dbReference type="Pfam" id="PF00196">
    <property type="entry name" value="GerE"/>
    <property type="match status" value="1"/>
</dbReference>
<dbReference type="PANTHER" id="PTHR44688:SF16">
    <property type="entry name" value="DNA-BINDING TRANSCRIPTIONAL ACTIVATOR DEVR_DOSR"/>
    <property type="match status" value="1"/>
</dbReference>
<dbReference type="GO" id="GO:0003677">
    <property type="term" value="F:DNA binding"/>
    <property type="evidence" value="ECO:0007669"/>
    <property type="project" value="UniProtKB-KW"/>
</dbReference>
<keyword evidence="6" id="KW-1185">Reference proteome</keyword>
<dbReference type="Gene3D" id="1.10.10.10">
    <property type="entry name" value="Winged helix-like DNA-binding domain superfamily/Winged helix DNA-binding domain"/>
    <property type="match status" value="1"/>
</dbReference>
<dbReference type="AlphaFoldDB" id="A0A1I4ZI94"/>
<protein>
    <submittedName>
        <fullName evidence="5">DNA-binding transcriptional regulator, CsgD family</fullName>
    </submittedName>
</protein>
<evidence type="ECO:0000259" key="4">
    <source>
        <dbReference type="PROSITE" id="PS50043"/>
    </source>
</evidence>
<dbReference type="GO" id="GO:0006355">
    <property type="term" value="P:regulation of DNA-templated transcription"/>
    <property type="evidence" value="ECO:0007669"/>
    <property type="project" value="InterPro"/>
</dbReference>
<gene>
    <name evidence="5" type="ORF">SAMN04487859_103245</name>
</gene>
<dbReference type="STRING" id="1005928.SAMN04487859_103245"/>
<keyword evidence="2 5" id="KW-0238">DNA-binding</keyword>
<dbReference type="InterPro" id="IPR036388">
    <property type="entry name" value="WH-like_DNA-bd_sf"/>
</dbReference>
<dbReference type="PROSITE" id="PS50043">
    <property type="entry name" value="HTH_LUXR_2"/>
    <property type="match status" value="1"/>
</dbReference>
<name>A0A1I4ZI94_9RHOB</name>
<dbReference type="Proteomes" id="UP000198599">
    <property type="component" value="Unassembled WGS sequence"/>
</dbReference>
<dbReference type="CDD" id="cd06170">
    <property type="entry name" value="LuxR_C_like"/>
    <property type="match status" value="1"/>
</dbReference>
<keyword evidence="3" id="KW-0804">Transcription</keyword>
<evidence type="ECO:0000313" key="5">
    <source>
        <dbReference type="EMBL" id="SFN49974.1"/>
    </source>
</evidence>
<dbReference type="InterPro" id="IPR000792">
    <property type="entry name" value="Tscrpt_reg_LuxR_C"/>
</dbReference>
<reference evidence="6" key="1">
    <citation type="submission" date="2016-10" db="EMBL/GenBank/DDBJ databases">
        <authorList>
            <person name="Varghese N."/>
            <person name="Submissions S."/>
        </authorList>
    </citation>
    <scope>NUCLEOTIDE SEQUENCE [LARGE SCALE GENOMIC DNA]</scope>
    <source>
        <strain evidence="6">DSM 28463</strain>
    </source>
</reference>
<feature type="domain" description="HTH luxR-type" evidence="4">
    <location>
        <begin position="214"/>
        <end position="279"/>
    </location>
</feature>
<dbReference type="PANTHER" id="PTHR44688">
    <property type="entry name" value="DNA-BINDING TRANSCRIPTIONAL ACTIVATOR DEVR_DOSR"/>
    <property type="match status" value="1"/>
</dbReference>
<dbReference type="InterPro" id="IPR016032">
    <property type="entry name" value="Sig_transdc_resp-reg_C-effctor"/>
</dbReference>
<accession>A0A1I4ZI94</accession>
<sequence>MPHRMPKDRSQLVPFEGATDLHLRVARDLDLINNWNAALFGHFSMTDVLAMMIRQVEAYGIALYRFENDCLQTIAAVSRAMDAPRPGSNTGNMLLYVKEHHKEAIQPGATFRLSKLCQDPTFEQSPAQREWAAQPKIVDKTLIILEVKEGRTDVLETTFHSPPNTNADLPCILISTAMANAWEIRTVGLIARQIHSFAQDRSSPSLVQDHDILGPRNPVGLSRAEQRVCHHLAAGDSAKEIADALNVTVATIRTHLRNVYFKTGAHGQVKLITLINEGKGFSQ</sequence>
<dbReference type="EMBL" id="FOVP01000003">
    <property type="protein sequence ID" value="SFN49974.1"/>
    <property type="molecule type" value="Genomic_DNA"/>
</dbReference>
<evidence type="ECO:0000256" key="1">
    <source>
        <dbReference type="ARBA" id="ARBA00023015"/>
    </source>
</evidence>
<evidence type="ECO:0000256" key="2">
    <source>
        <dbReference type="ARBA" id="ARBA00023125"/>
    </source>
</evidence>
<evidence type="ECO:0000313" key="6">
    <source>
        <dbReference type="Proteomes" id="UP000198599"/>
    </source>
</evidence>